<protein>
    <recommendedName>
        <fullName evidence="2">PDZ domain-containing protein</fullName>
    </recommendedName>
</protein>
<dbReference type="Proteomes" id="UP000783686">
    <property type="component" value="Unassembled WGS sequence"/>
</dbReference>
<evidence type="ECO:0000313" key="3">
    <source>
        <dbReference type="EMBL" id="CAD5205926.1"/>
    </source>
</evidence>
<dbReference type="Proteomes" id="UP000614601">
    <property type="component" value="Unassembled WGS sequence"/>
</dbReference>
<dbReference type="PANTHER" id="PTHR11324">
    <property type="entry name" value="IL16-RELATED"/>
    <property type="match status" value="1"/>
</dbReference>
<dbReference type="InterPro" id="IPR001478">
    <property type="entry name" value="PDZ"/>
</dbReference>
<feature type="compositionally biased region" description="Polar residues" evidence="1">
    <location>
        <begin position="41"/>
        <end position="51"/>
    </location>
</feature>
<dbReference type="Pfam" id="PF00595">
    <property type="entry name" value="PDZ"/>
    <property type="match status" value="1"/>
</dbReference>
<feature type="region of interest" description="Disordered" evidence="1">
    <location>
        <begin position="217"/>
        <end position="301"/>
    </location>
</feature>
<name>A0A811JRY4_9BILA</name>
<dbReference type="SUPFAM" id="SSF50156">
    <property type="entry name" value="PDZ domain-like"/>
    <property type="match status" value="2"/>
</dbReference>
<dbReference type="OrthoDB" id="42382at2759"/>
<dbReference type="PROSITE" id="PS50106">
    <property type="entry name" value="PDZ"/>
    <property type="match status" value="2"/>
</dbReference>
<comment type="caution">
    <text evidence="3">The sequence shown here is derived from an EMBL/GenBank/DDBJ whole genome shotgun (WGS) entry which is preliminary data.</text>
</comment>
<feature type="compositionally biased region" description="Basic and acidic residues" evidence="1">
    <location>
        <begin position="248"/>
        <end position="301"/>
    </location>
</feature>
<dbReference type="Gene3D" id="2.30.42.10">
    <property type="match status" value="2"/>
</dbReference>
<dbReference type="EMBL" id="CAJFCW020000001">
    <property type="protein sequence ID" value="CAG9079841.1"/>
    <property type="molecule type" value="Genomic_DNA"/>
</dbReference>
<feature type="domain" description="PDZ" evidence="2">
    <location>
        <begin position="515"/>
        <end position="586"/>
    </location>
</feature>
<evidence type="ECO:0000259" key="2">
    <source>
        <dbReference type="PROSITE" id="PS50106"/>
    </source>
</evidence>
<sequence length="607" mass="68111">MRRTRTENSNGFGYVSVFSQQPSSSSEASNRSFRTAGRGILTSTSSQNSTFLDEMDRKVLSKFSGHRSQSEHNGRESPLDGLNSRYERQLNKPTETQTQSILVSDTPTSKYMGNGKSADSLMTDEDDDESDRSSSRTEGNLHMNDATLTRNQKSSLRRLSESEDSAVPHELASLSPISCSSGSDQWKSEQNQQQVEETEQSVPVKNLILRFDQQAKNQAASVPIRHRSKSQQRSDCRPVDKSTFPLGSDKDGLQYRPAEKTDFQYRLTEKPDFSYRPTDKNDFNYRPADNDEIRSEASSENYEQKLDDRFKVLTLTPPRTLSESSFVSTSTRRGLYNSPLSSTSSTHQPSNNHRLLSQLDKEANLKQTRRTHNVEERPTEEQLAEIQSFLGATLEKYHIFGVTLNRPSGYECGSVGLLLISPPTTNQISIQRVTTASIADRDDRLQKGDLVFYIHGEFTGNMDISEARTLLKSEASSVPLIVGREIKAGMRMAQESSQTFEEDPNLYKYSEEPVDIVLEKSDLGVGFSVTGGAESHYGKRPVVVKKIFLAGEAAKCKNLAIGDKITKINDQSIEKMTQIEAWNYLKARPIGPIRIQLHKLIAKNPQF</sequence>
<reference evidence="3" key="1">
    <citation type="submission" date="2020-09" db="EMBL/GenBank/DDBJ databases">
        <authorList>
            <person name="Kikuchi T."/>
        </authorList>
    </citation>
    <scope>NUCLEOTIDE SEQUENCE</scope>
    <source>
        <strain evidence="3">SH1</strain>
    </source>
</reference>
<accession>A0A811JRY4</accession>
<dbReference type="InterPro" id="IPR036034">
    <property type="entry name" value="PDZ_sf"/>
</dbReference>
<feature type="compositionally biased region" description="Polar residues" evidence="1">
    <location>
        <begin position="91"/>
        <end position="111"/>
    </location>
</feature>
<dbReference type="EMBL" id="CAJFDH010000001">
    <property type="protein sequence ID" value="CAD5205926.1"/>
    <property type="molecule type" value="Genomic_DNA"/>
</dbReference>
<evidence type="ECO:0000256" key="1">
    <source>
        <dbReference type="SAM" id="MobiDB-lite"/>
    </source>
</evidence>
<proteinExistence type="predicted"/>
<feature type="compositionally biased region" description="Basic and acidic residues" evidence="1">
    <location>
        <begin position="68"/>
        <end position="78"/>
    </location>
</feature>
<dbReference type="PANTHER" id="PTHR11324:SF16">
    <property type="entry name" value="PDZ DOMAIN-CONTAINING PROTEIN 2"/>
    <property type="match status" value="1"/>
</dbReference>
<feature type="compositionally biased region" description="Polar residues" evidence="1">
    <location>
        <begin position="175"/>
        <end position="185"/>
    </location>
</feature>
<organism evidence="3 4">
    <name type="scientific">Bursaphelenchus okinawaensis</name>
    <dbReference type="NCBI Taxonomy" id="465554"/>
    <lineage>
        <taxon>Eukaryota</taxon>
        <taxon>Metazoa</taxon>
        <taxon>Ecdysozoa</taxon>
        <taxon>Nematoda</taxon>
        <taxon>Chromadorea</taxon>
        <taxon>Rhabditida</taxon>
        <taxon>Tylenchina</taxon>
        <taxon>Tylenchomorpha</taxon>
        <taxon>Aphelenchoidea</taxon>
        <taxon>Aphelenchoididae</taxon>
        <taxon>Bursaphelenchus</taxon>
    </lineage>
</organism>
<dbReference type="SMART" id="SM00228">
    <property type="entry name" value="PDZ"/>
    <property type="match status" value="2"/>
</dbReference>
<evidence type="ECO:0000313" key="4">
    <source>
        <dbReference type="Proteomes" id="UP000614601"/>
    </source>
</evidence>
<keyword evidence="4" id="KW-1185">Reference proteome</keyword>
<feature type="region of interest" description="Disordered" evidence="1">
    <location>
        <begin position="1"/>
        <end position="201"/>
    </location>
</feature>
<dbReference type="AlphaFoldDB" id="A0A811JRY4"/>
<feature type="domain" description="PDZ" evidence="2">
    <location>
        <begin position="401"/>
        <end position="486"/>
    </location>
</feature>
<feature type="compositionally biased region" description="Low complexity" evidence="1">
    <location>
        <begin position="15"/>
        <end position="34"/>
    </location>
</feature>
<gene>
    <name evidence="3" type="ORF">BOKJ2_LOCUS610</name>
</gene>